<gene>
    <name evidence="10" type="ORF">SAMN05444392_10145</name>
</gene>
<organism evidence="10 11">
    <name type="scientific">Seinonella peptonophila</name>
    <dbReference type="NCBI Taxonomy" id="112248"/>
    <lineage>
        <taxon>Bacteria</taxon>
        <taxon>Bacillati</taxon>
        <taxon>Bacillota</taxon>
        <taxon>Bacilli</taxon>
        <taxon>Bacillales</taxon>
        <taxon>Thermoactinomycetaceae</taxon>
        <taxon>Seinonella</taxon>
    </lineage>
</organism>
<dbReference type="Pfam" id="PF00158">
    <property type="entry name" value="Sigma54_activat"/>
    <property type="match status" value="1"/>
</dbReference>
<dbReference type="EMBL" id="FQVL01000001">
    <property type="protein sequence ID" value="SHE33358.1"/>
    <property type="molecule type" value="Genomic_DNA"/>
</dbReference>
<evidence type="ECO:0000259" key="9">
    <source>
        <dbReference type="PROSITE" id="PS50113"/>
    </source>
</evidence>
<dbReference type="GO" id="GO:0006355">
    <property type="term" value="P:regulation of DNA-templated transcription"/>
    <property type="evidence" value="ECO:0007669"/>
    <property type="project" value="InterPro"/>
</dbReference>
<dbReference type="Gene3D" id="1.10.10.60">
    <property type="entry name" value="Homeodomain-like"/>
    <property type="match status" value="1"/>
</dbReference>
<feature type="domain" description="Sigma-54 factor interaction" evidence="7">
    <location>
        <begin position="152"/>
        <end position="381"/>
    </location>
</feature>
<dbReference type="Gene3D" id="1.10.8.60">
    <property type="match status" value="1"/>
</dbReference>
<dbReference type="PROSITE" id="PS50113">
    <property type="entry name" value="PAC"/>
    <property type="match status" value="1"/>
</dbReference>
<evidence type="ECO:0000256" key="6">
    <source>
        <dbReference type="SAM" id="Coils"/>
    </source>
</evidence>
<dbReference type="InterPro" id="IPR003593">
    <property type="entry name" value="AAA+_ATPase"/>
</dbReference>
<dbReference type="Proteomes" id="UP000184476">
    <property type="component" value="Unassembled WGS sequence"/>
</dbReference>
<keyword evidence="1" id="KW-0547">Nucleotide-binding</keyword>
<dbReference type="AlphaFoldDB" id="A0A1M4SMH6"/>
<dbReference type="PANTHER" id="PTHR32071:SF57">
    <property type="entry name" value="C4-DICARBOXYLATE TRANSPORT TRANSCRIPTIONAL REGULATORY PROTEIN DCTD"/>
    <property type="match status" value="1"/>
</dbReference>
<keyword evidence="3" id="KW-0805">Transcription regulation</keyword>
<name>A0A1M4SMH6_9BACL</name>
<dbReference type="Gene3D" id="3.30.450.20">
    <property type="entry name" value="PAS domain"/>
    <property type="match status" value="1"/>
</dbReference>
<dbReference type="SMART" id="SM00091">
    <property type="entry name" value="PAS"/>
    <property type="match status" value="1"/>
</dbReference>
<dbReference type="PROSITE" id="PS00688">
    <property type="entry name" value="SIGMA54_INTERACT_3"/>
    <property type="match status" value="1"/>
</dbReference>
<dbReference type="InterPro" id="IPR002078">
    <property type="entry name" value="Sigma_54_int"/>
</dbReference>
<dbReference type="InterPro" id="IPR025662">
    <property type="entry name" value="Sigma_54_int_dom_ATP-bd_1"/>
</dbReference>
<dbReference type="InterPro" id="IPR035965">
    <property type="entry name" value="PAS-like_dom_sf"/>
</dbReference>
<dbReference type="RefSeq" id="WP_073150091.1">
    <property type="nucleotide sequence ID" value="NZ_FQVL01000001.1"/>
</dbReference>
<evidence type="ECO:0000313" key="11">
    <source>
        <dbReference type="Proteomes" id="UP000184476"/>
    </source>
</evidence>
<dbReference type="Pfam" id="PF00989">
    <property type="entry name" value="PAS"/>
    <property type="match status" value="1"/>
</dbReference>
<feature type="coiled-coil region" evidence="6">
    <location>
        <begin position="111"/>
        <end position="145"/>
    </location>
</feature>
<dbReference type="InterPro" id="IPR009057">
    <property type="entry name" value="Homeodomain-like_sf"/>
</dbReference>
<dbReference type="InterPro" id="IPR000014">
    <property type="entry name" value="PAS"/>
</dbReference>
<dbReference type="GO" id="GO:0003677">
    <property type="term" value="F:DNA binding"/>
    <property type="evidence" value="ECO:0007669"/>
    <property type="project" value="UniProtKB-KW"/>
</dbReference>
<sequence length="459" mass="53064">MERQDHWLLQELEAIFHTSYQSIFVTDRHGKVLRVSESVAHTCGLAPEELIGENVYDLERRKIFYPSVTRSVLESGKKESIVQHTRSGNTLLVEAIPIRSESGEIIRIIAISKDISEINHLQKQLAELTNLMEGYQKELLRLKQETLEETTFIVKSKAMIKVTELMHTVAYSDASVLILGETGVGKQVVATHIHQWSDRKEKPFITINCGAIPENLLETELFGYESGAFSGAKKGGKLGIFELANGGTVFLDEISELPLHLQVKLLRVLQERKVMRVGGAKEHDVDIRVLTATNQNLEEMVQRKKFRQDLYYRIHVIPMLIPPLRERKEDIYDLTIHFLERFNQKYNKKRFLSEHQLQLLLRYQWPGNVRELENTVERFVVTGQIFDSLLEDEQLPSVEHYETKRNTNPLHLPTVLKNVERDLLLQAKRECRTTREMADYLGIHQSTVVRKLQSHDLID</sequence>
<dbReference type="FunFam" id="3.40.50.300:FF:000006">
    <property type="entry name" value="DNA-binding transcriptional regulator NtrC"/>
    <property type="match status" value="1"/>
</dbReference>
<keyword evidence="11" id="KW-1185">Reference proteome</keyword>
<feature type="domain" description="PAS" evidence="8">
    <location>
        <begin position="8"/>
        <end position="58"/>
    </location>
</feature>
<proteinExistence type="predicted"/>
<dbReference type="Pfam" id="PF25601">
    <property type="entry name" value="AAA_lid_14"/>
    <property type="match status" value="1"/>
</dbReference>
<dbReference type="InterPro" id="IPR058031">
    <property type="entry name" value="AAA_lid_NorR"/>
</dbReference>
<keyword evidence="6" id="KW-0175">Coiled coil</keyword>
<dbReference type="CDD" id="cd00009">
    <property type="entry name" value="AAA"/>
    <property type="match status" value="1"/>
</dbReference>
<dbReference type="InterPro" id="IPR000700">
    <property type="entry name" value="PAS-assoc_C"/>
</dbReference>
<accession>A0A1M4SMH6</accession>
<evidence type="ECO:0000256" key="4">
    <source>
        <dbReference type="ARBA" id="ARBA00023125"/>
    </source>
</evidence>
<evidence type="ECO:0000313" key="10">
    <source>
        <dbReference type="EMBL" id="SHE33358.1"/>
    </source>
</evidence>
<dbReference type="GO" id="GO:0005524">
    <property type="term" value="F:ATP binding"/>
    <property type="evidence" value="ECO:0007669"/>
    <property type="project" value="UniProtKB-KW"/>
</dbReference>
<dbReference type="PANTHER" id="PTHR32071">
    <property type="entry name" value="TRANSCRIPTIONAL REGULATORY PROTEIN"/>
    <property type="match status" value="1"/>
</dbReference>
<dbReference type="SUPFAM" id="SSF46689">
    <property type="entry name" value="Homeodomain-like"/>
    <property type="match status" value="1"/>
</dbReference>
<keyword evidence="4" id="KW-0238">DNA-binding</keyword>
<evidence type="ECO:0000256" key="3">
    <source>
        <dbReference type="ARBA" id="ARBA00023015"/>
    </source>
</evidence>
<dbReference type="InterPro" id="IPR025944">
    <property type="entry name" value="Sigma_54_int_dom_CS"/>
</dbReference>
<dbReference type="PROSITE" id="PS50045">
    <property type="entry name" value="SIGMA54_INTERACT_4"/>
    <property type="match status" value="1"/>
</dbReference>
<feature type="domain" description="PAC" evidence="9">
    <location>
        <begin position="76"/>
        <end position="127"/>
    </location>
</feature>
<evidence type="ECO:0000256" key="5">
    <source>
        <dbReference type="ARBA" id="ARBA00023163"/>
    </source>
</evidence>
<keyword evidence="5" id="KW-0804">Transcription</keyword>
<dbReference type="InterPro" id="IPR027417">
    <property type="entry name" value="P-loop_NTPase"/>
</dbReference>
<evidence type="ECO:0000256" key="2">
    <source>
        <dbReference type="ARBA" id="ARBA00022840"/>
    </source>
</evidence>
<evidence type="ECO:0000256" key="1">
    <source>
        <dbReference type="ARBA" id="ARBA00022741"/>
    </source>
</evidence>
<evidence type="ECO:0000259" key="7">
    <source>
        <dbReference type="PROSITE" id="PS50045"/>
    </source>
</evidence>
<dbReference type="SMART" id="SM00382">
    <property type="entry name" value="AAA"/>
    <property type="match status" value="1"/>
</dbReference>
<evidence type="ECO:0000259" key="8">
    <source>
        <dbReference type="PROSITE" id="PS50112"/>
    </source>
</evidence>
<dbReference type="Gene3D" id="3.40.50.300">
    <property type="entry name" value="P-loop containing nucleotide triphosphate hydrolases"/>
    <property type="match status" value="1"/>
</dbReference>
<dbReference type="PROSITE" id="PS00676">
    <property type="entry name" value="SIGMA54_INTERACT_2"/>
    <property type="match status" value="1"/>
</dbReference>
<keyword evidence="2" id="KW-0067">ATP-binding</keyword>
<dbReference type="OrthoDB" id="9771372at2"/>
<dbReference type="STRING" id="112248.SAMN05444392_10145"/>
<dbReference type="SUPFAM" id="SSF55785">
    <property type="entry name" value="PYP-like sensor domain (PAS domain)"/>
    <property type="match status" value="1"/>
</dbReference>
<protein>
    <submittedName>
        <fullName evidence="10">PAS domain S-box-containing protein</fullName>
    </submittedName>
</protein>
<dbReference type="InterPro" id="IPR025943">
    <property type="entry name" value="Sigma_54_int_dom_ATP-bd_2"/>
</dbReference>
<dbReference type="InterPro" id="IPR013767">
    <property type="entry name" value="PAS_fold"/>
</dbReference>
<dbReference type="CDD" id="cd00130">
    <property type="entry name" value="PAS"/>
    <property type="match status" value="1"/>
</dbReference>
<dbReference type="PROSITE" id="PS50112">
    <property type="entry name" value="PAS"/>
    <property type="match status" value="1"/>
</dbReference>
<dbReference type="PROSITE" id="PS00675">
    <property type="entry name" value="SIGMA54_INTERACT_1"/>
    <property type="match status" value="1"/>
</dbReference>
<dbReference type="SUPFAM" id="SSF52540">
    <property type="entry name" value="P-loop containing nucleoside triphosphate hydrolases"/>
    <property type="match status" value="1"/>
</dbReference>
<dbReference type="NCBIfam" id="TIGR00229">
    <property type="entry name" value="sensory_box"/>
    <property type="match status" value="1"/>
</dbReference>
<reference evidence="10 11" key="1">
    <citation type="submission" date="2016-11" db="EMBL/GenBank/DDBJ databases">
        <authorList>
            <person name="Jaros S."/>
            <person name="Januszkiewicz K."/>
            <person name="Wedrychowicz H."/>
        </authorList>
    </citation>
    <scope>NUCLEOTIDE SEQUENCE [LARGE SCALE GENOMIC DNA]</scope>
    <source>
        <strain evidence="10 11">DSM 44666</strain>
    </source>
</reference>